<keyword evidence="1" id="KW-0812">Transmembrane</keyword>
<dbReference type="EMBL" id="WWCU01000004">
    <property type="protein sequence ID" value="MYN06809.1"/>
    <property type="molecule type" value="Genomic_DNA"/>
</dbReference>
<feature type="transmembrane region" description="Helical" evidence="1">
    <location>
        <begin position="119"/>
        <end position="138"/>
    </location>
</feature>
<name>A0A7X4H8U9_9BURK</name>
<reference evidence="2 3" key="1">
    <citation type="submission" date="2019-12" db="EMBL/GenBank/DDBJ databases">
        <title>Novel species isolated from a subtropical stream in China.</title>
        <authorList>
            <person name="Lu H."/>
        </authorList>
    </citation>
    <scope>NUCLEOTIDE SEQUENCE [LARGE SCALE GENOMIC DNA]</scope>
    <source>
        <strain evidence="2 3">FT127W</strain>
    </source>
</reference>
<dbReference type="RefSeq" id="WP_161071200.1">
    <property type="nucleotide sequence ID" value="NZ_WWCU01000004.1"/>
</dbReference>
<dbReference type="Proteomes" id="UP000450676">
    <property type="component" value="Unassembled WGS sequence"/>
</dbReference>
<organism evidence="2 3">
    <name type="scientific">Pseudoduganella aquatica</name>
    <dbReference type="NCBI Taxonomy" id="2660641"/>
    <lineage>
        <taxon>Bacteria</taxon>
        <taxon>Pseudomonadati</taxon>
        <taxon>Pseudomonadota</taxon>
        <taxon>Betaproteobacteria</taxon>
        <taxon>Burkholderiales</taxon>
        <taxon>Oxalobacteraceae</taxon>
        <taxon>Telluria group</taxon>
        <taxon>Pseudoduganella</taxon>
    </lineage>
</organism>
<evidence type="ECO:0000313" key="2">
    <source>
        <dbReference type="EMBL" id="MYN06809.1"/>
    </source>
</evidence>
<evidence type="ECO:0000313" key="3">
    <source>
        <dbReference type="Proteomes" id="UP000450676"/>
    </source>
</evidence>
<accession>A0A7X4H8U9</accession>
<keyword evidence="1" id="KW-0472">Membrane</keyword>
<keyword evidence="1" id="KW-1133">Transmembrane helix</keyword>
<gene>
    <name evidence="2" type="ORF">GTP77_05610</name>
</gene>
<feature type="transmembrane region" description="Helical" evidence="1">
    <location>
        <begin position="63"/>
        <end position="83"/>
    </location>
</feature>
<feature type="transmembrane region" description="Helical" evidence="1">
    <location>
        <begin position="29"/>
        <end position="51"/>
    </location>
</feature>
<comment type="caution">
    <text evidence="2">The sequence shown here is derived from an EMBL/GenBank/DDBJ whole genome shotgun (WGS) entry which is preliminary data.</text>
</comment>
<dbReference type="AlphaFoldDB" id="A0A7X4H8U9"/>
<feature type="transmembrane region" description="Helical" evidence="1">
    <location>
        <begin position="95"/>
        <end position="112"/>
    </location>
</feature>
<protein>
    <submittedName>
        <fullName evidence="2">Uncharacterized protein</fullName>
    </submittedName>
</protein>
<proteinExistence type="predicted"/>
<evidence type="ECO:0000256" key="1">
    <source>
        <dbReference type="SAM" id="Phobius"/>
    </source>
</evidence>
<keyword evidence="3" id="KW-1185">Reference proteome</keyword>
<sequence length="320" mass="35000">MFGAPLEERLKSFVILSPLNLQHTPMDRYLAPALAAAILASVLLLALRCAMALGSRRADTRSWAALLLFASLLALALAFPDTMGGGWTHYRRMQMFPYFAGLLCMACLPLPASARRAMAALAVVVSLALMAGGTWRQYRIKQQLAPLAEVEQLVPPHCTVLPLVLDDGGAWATGMSLPPKYRPFFQAASRLELRGDRVALFNYLARLQVYPVHFVPGQDTQALLFHWRPQQEATDLTRIDIAGYEQASGQAVDYVLQWGALASAPAPLQAEVLRATASYTPVYATPDGKVRLFRRNAASASYATPRSRCTALDSRSLPTV</sequence>